<proteinExistence type="inferred from homology"/>
<evidence type="ECO:0000256" key="5">
    <source>
        <dbReference type="SAM" id="SignalP"/>
    </source>
</evidence>
<dbReference type="InterPro" id="IPR050298">
    <property type="entry name" value="Gram-neg_bact_OMP"/>
</dbReference>
<accession>R8ANP9</accession>
<sequence length="369" mass="39896">MKKTILALAVPALLAAGVTNAATVYNNDGTKIDLKGSIRLLAEDGARRDADLSDDSSRIGLGIKHDLGNGLSGLGYIEMGYDTQKQEKTSDGPIKNRQAYAGLSLDGVGTLTAGRITAPFDDVAVSDYTWTYGGVMDFGKMQDSSDRGPFGSKNTFLARTSNSVKVESAEFNGFKAAGSYTMKTGDNYSDVDNAYTLAAFYTSDFGLTFNAGYGHGKSNGGVQNFAAGVNADGSTKPATSVYHNSVDADIWGIGAQYEIGDFAIGLDYGQAKLDWNTAGESNSKADLLGVGVKYQIIEQTKVYAGYYGRDYSDYKNWDRHDLYVVGTDYAFSKNVVTFLEYAHDDYKYVKPTTDVKNDDRIGLGFRVYF</sequence>
<dbReference type="GO" id="GO:0034220">
    <property type="term" value="P:monoatomic ion transmembrane transport"/>
    <property type="evidence" value="ECO:0007669"/>
    <property type="project" value="InterPro"/>
</dbReference>
<dbReference type="PANTHER" id="PTHR34501:SF2">
    <property type="entry name" value="OUTER MEMBRANE PORIN F-RELATED"/>
    <property type="match status" value="1"/>
</dbReference>
<reference evidence="7 8" key="1">
    <citation type="journal article" date="2013" name="Genome Announc.">
        <title>Genome Sequence of Plesiomonas shigelloides Strain 302-73 (Serotype O1).</title>
        <authorList>
            <person name="Pique N."/>
            <person name="Aquilini E."/>
            <person name="Alioto T."/>
            <person name="Minana-Galbis D."/>
            <person name="Tomas J.M."/>
        </authorList>
    </citation>
    <scope>NUCLEOTIDE SEQUENCE [LARGE SCALE GENOMIC DNA]</scope>
    <source>
        <strain evidence="7 8">302-73</strain>
    </source>
</reference>
<comment type="caution">
    <text evidence="7">The sequence shown here is derived from an EMBL/GenBank/DDBJ whole genome shotgun (WGS) entry which is preliminary data.</text>
</comment>
<keyword evidence="8" id="KW-1185">Reference proteome</keyword>
<evidence type="ECO:0000256" key="3">
    <source>
        <dbReference type="ARBA" id="ARBA00022729"/>
    </source>
</evidence>
<evidence type="ECO:0000256" key="1">
    <source>
        <dbReference type="ARBA" id="ARBA00004571"/>
    </source>
</evidence>
<name>R8ANP9_PLESH</name>
<dbReference type="EMBL" id="AQQO01000356">
    <property type="protein sequence ID" value="EON87964.1"/>
    <property type="molecule type" value="Genomic_DNA"/>
</dbReference>
<keyword evidence="3 5" id="KW-0732">Signal</keyword>
<keyword evidence="4" id="KW-0472">Membrane</keyword>
<evidence type="ECO:0000313" key="7">
    <source>
        <dbReference type="EMBL" id="EON87964.1"/>
    </source>
</evidence>
<dbReference type="GO" id="GO:0015288">
    <property type="term" value="F:porin activity"/>
    <property type="evidence" value="ECO:0007669"/>
    <property type="project" value="InterPro"/>
</dbReference>
<protein>
    <submittedName>
        <fullName evidence="7">Outer membrane protein</fullName>
    </submittedName>
</protein>
<gene>
    <name evidence="7" type="ORF">PLESHI_12465</name>
</gene>
<dbReference type="Proteomes" id="UP000014012">
    <property type="component" value="Unassembled WGS sequence"/>
</dbReference>
<dbReference type="InterPro" id="IPR033900">
    <property type="entry name" value="Gram_neg_porin_domain"/>
</dbReference>
<dbReference type="PATRIC" id="fig|1315976.3.peg.2358"/>
<dbReference type="SUPFAM" id="SSF56935">
    <property type="entry name" value="Porins"/>
    <property type="match status" value="1"/>
</dbReference>
<dbReference type="Gene3D" id="2.40.160.10">
    <property type="entry name" value="Porin"/>
    <property type="match status" value="1"/>
</dbReference>
<evidence type="ECO:0000313" key="8">
    <source>
        <dbReference type="Proteomes" id="UP000014012"/>
    </source>
</evidence>
<dbReference type="CDD" id="cd00342">
    <property type="entry name" value="gram_neg_porins"/>
    <property type="match status" value="1"/>
</dbReference>
<evidence type="ECO:0000256" key="4">
    <source>
        <dbReference type="ARBA" id="ARBA00023136"/>
    </source>
</evidence>
<comment type="subcellular location">
    <subcellularLocation>
        <location evidence="1">Cell outer membrane</location>
        <topology evidence="1">Multi-pass membrane protein</topology>
    </subcellularLocation>
</comment>
<comment type="similarity">
    <text evidence="2">Belongs to the Gram-negative porin family.</text>
</comment>
<evidence type="ECO:0000259" key="6">
    <source>
        <dbReference type="Pfam" id="PF13609"/>
    </source>
</evidence>
<dbReference type="HOGENOM" id="CLU_058202_1_1_6"/>
<dbReference type="OrthoDB" id="784582at2"/>
<evidence type="ECO:0000256" key="2">
    <source>
        <dbReference type="ARBA" id="ARBA00007539"/>
    </source>
</evidence>
<dbReference type="InterPro" id="IPR023614">
    <property type="entry name" value="Porin_dom_sf"/>
</dbReference>
<dbReference type="GO" id="GO:0009279">
    <property type="term" value="C:cell outer membrane"/>
    <property type="evidence" value="ECO:0007669"/>
    <property type="project" value="UniProtKB-SubCell"/>
</dbReference>
<dbReference type="Pfam" id="PF13609">
    <property type="entry name" value="Porin_4"/>
    <property type="match status" value="1"/>
</dbReference>
<feature type="domain" description="Porin" evidence="6">
    <location>
        <begin position="7"/>
        <end position="347"/>
    </location>
</feature>
<dbReference type="STRING" id="703.SAMEA2665130_02052"/>
<dbReference type="PRINTS" id="PR00183">
    <property type="entry name" value="ECOLIPORIN"/>
</dbReference>
<dbReference type="RefSeq" id="WP_010864099.1">
    <property type="nucleotide sequence ID" value="NZ_KB944511.1"/>
</dbReference>
<dbReference type="PANTHER" id="PTHR34501">
    <property type="entry name" value="PROTEIN YDDL-RELATED"/>
    <property type="match status" value="1"/>
</dbReference>
<dbReference type="InterPro" id="IPR001897">
    <property type="entry name" value="Porin_gammaproteobac"/>
</dbReference>
<feature type="signal peptide" evidence="5">
    <location>
        <begin position="1"/>
        <end position="21"/>
    </location>
</feature>
<organism evidence="7 8">
    <name type="scientific">Plesiomonas shigelloides 302-73</name>
    <dbReference type="NCBI Taxonomy" id="1315976"/>
    <lineage>
        <taxon>Bacteria</taxon>
        <taxon>Pseudomonadati</taxon>
        <taxon>Pseudomonadota</taxon>
        <taxon>Gammaproteobacteria</taxon>
        <taxon>Enterobacterales</taxon>
        <taxon>Enterobacteriaceae</taxon>
        <taxon>Plesiomonas</taxon>
    </lineage>
</organism>
<feature type="chain" id="PRO_5004451370" evidence="5">
    <location>
        <begin position="22"/>
        <end position="369"/>
    </location>
</feature>
<dbReference type="AlphaFoldDB" id="R8ANP9"/>